<dbReference type="Pfam" id="PF02915">
    <property type="entry name" value="Rubrerythrin"/>
    <property type="match status" value="1"/>
</dbReference>
<dbReference type="PROSITE" id="PS50905">
    <property type="entry name" value="FERRITIN_LIKE"/>
    <property type="match status" value="1"/>
</dbReference>
<dbReference type="Proteomes" id="UP000032309">
    <property type="component" value="Unassembled WGS sequence"/>
</dbReference>
<proteinExistence type="predicted"/>
<dbReference type="InterPro" id="IPR009078">
    <property type="entry name" value="Ferritin-like_SF"/>
</dbReference>
<feature type="domain" description="Ferritin-like diiron" evidence="4">
    <location>
        <begin position="1"/>
        <end position="143"/>
    </location>
</feature>
<dbReference type="CDD" id="cd01041">
    <property type="entry name" value="Rubrerythrin"/>
    <property type="match status" value="1"/>
</dbReference>
<sequence>MKMMTEQHLINAFGGESQAHMRYLHFADQADKENFPNVARLFRAISHAEYVHAGDHYHELRHLEGGFVANSMAAFGPGDTKKNLKLAIMGENFEITEMYPTYMEVAKFQEEKGALRTFTWAYGTEKMHKKLFEKAKESVDKNSDADLGPIQVCKICGYTLEGEAPDKCPLCSATKKDFITFK</sequence>
<dbReference type="InterPro" id="IPR009040">
    <property type="entry name" value="Ferritin-like_diiron"/>
</dbReference>
<keyword evidence="6" id="KW-1185">Reference proteome</keyword>
<dbReference type="SUPFAM" id="SSF57802">
    <property type="entry name" value="Rubredoxin-like"/>
    <property type="match status" value="1"/>
</dbReference>
<keyword evidence="2" id="KW-0249">Electron transport</keyword>
<dbReference type="InterPro" id="IPR024934">
    <property type="entry name" value="Rubredoxin-like_dom"/>
</dbReference>
<dbReference type="Pfam" id="PF21349">
    <property type="entry name" value="RUBY_RBDX"/>
    <property type="match status" value="1"/>
</dbReference>
<dbReference type="EMBL" id="BAFN01000001">
    <property type="protein sequence ID" value="GAN33009.1"/>
    <property type="molecule type" value="Genomic_DNA"/>
</dbReference>
<feature type="domain" description="Rubredoxin-like" evidence="3">
    <location>
        <begin position="148"/>
        <end position="181"/>
    </location>
</feature>
<evidence type="ECO:0000259" key="3">
    <source>
        <dbReference type="PROSITE" id="PS50903"/>
    </source>
</evidence>
<dbReference type="InterPro" id="IPR012347">
    <property type="entry name" value="Ferritin-like"/>
</dbReference>
<dbReference type="RefSeq" id="WP_052563077.1">
    <property type="nucleotide sequence ID" value="NZ_BAFN01000001.1"/>
</dbReference>
<dbReference type="Gene3D" id="1.20.1260.10">
    <property type="match status" value="1"/>
</dbReference>
<dbReference type="PANTHER" id="PTHR33746">
    <property type="entry name" value="RUBRERYTHRIN"/>
    <property type="match status" value="1"/>
</dbReference>
<reference evidence="6" key="1">
    <citation type="journal article" date="2015" name="Genome Announc.">
        <title>Draft Genome Sequence of an Anaerobic Ammonium-Oxidizing Bacterium, "Candidatus Brocadia sinica".</title>
        <authorList>
            <person name="Oshiki M."/>
            <person name="Shinyako-Hata K."/>
            <person name="Satoh H."/>
            <person name="Okabe S."/>
        </authorList>
    </citation>
    <scope>NUCLEOTIDE SEQUENCE [LARGE SCALE GENOMIC DNA]</scope>
    <source>
        <strain evidence="6">JPN1</strain>
    </source>
</reference>
<evidence type="ECO:0000256" key="2">
    <source>
        <dbReference type="ARBA" id="ARBA00022982"/>
    </source>
</evidence>
<gene>
    <name evidence="5" type="ORF">BROSI_A1525</name>
</gene>
<dbReference type="SUPFAM" id="SSF47240">
    <property type="entry name" value="Ferritin-like"/>
    <property type="match status" value="1"/>
</dbReference>
<organism evidence="5 6">
    <name type="scientific">Candidatus Brocadia sinica JPN1</name>
    <dbReference type="NCBI Taxonomy" id="1197129"/>
    <lineage>
        <taxon>Bacteria</taxon>
        <taxon>Pseudomonadati</taxon>
        <taxon>Planctomycetota</taxon>
        <taxon>Candidatus Brocadiia</taxon>
        <taxon>Candidatus Brocadiales</taxon>
        <taxon>Candidatus Brocadiaceae</taxon>
        <taxon>Candidatus Brocadia</taxon>
    </lineage>
</organism>
<evidence type="ECO:0000256" key="1">
    <source>
        <dbReference type="ARBA" id="ARBA00022448"/>
    </source>
</evidence>
<dbReference type="Gene3D" id="2.20.28.10">
    <property type="match status" value="1"/>
</dbReference>
<dbReference type="PANTHER" id="PTHR33746:SF4">
    <property type="entry name" value="RUBRERYTHRIN"/>
    <property type="match status" value="1"/>
</dbReference>
<evidence type="ECO:0000259" key="4">
    <source>
        <dbReference type="PROSITE" id="PS50905"/>
    </source>
</evidence>
<accession>A0ABQ0JW60</accession>
<dbReference type="PROSITE" id="PS50903">
    <property type="entry name" value="RUBREDOXIN_LIKE"/>
    <property type="match status" value="1"/>
</dbReference>
<dbReference type="InterPro" id="IPR003251">
    <property type="entry name" value="Rr_diiron-bd_dom"/>
</dbReference>
<evidence type="ECO:0000313" key="5">
    <source>
        <dbReference type="EMBL" id="GAN33009.1"/>
    </source>
</evidence>
<name>A0ABQ0JW60_9BACT</name>
<evidence type="ECO:0000313" key="6">
    <source>
        <dbReference type="Proteomes" id="UP000032309"/>
    </source>
</evidence>
<comment type="caution">
    <text evidence="5">The sequence shown here is derived from an EMBL/GenBank/DDBJ whole genome shotgun (WGS) entry which is preliminary data.</text>
</comment>
<keyword evidence="1" id="KW-0813">Transport</keyword>
<protein>
    <submittedName>
        <fullName evidence="5">Rubrerythrin</fullName>
    </submittedName>
</protein>
<dbReference type="InterPro" id="IPR052753">
    <property type="entry name" value="Rbr2/Nigerythrin"/>
</dbReference>
<dbReference type="InterPro" id="IPR048574">
    <property type="entry name" value="RUBY_RBDX"/>
</dbReference>